<accession>A0ABU9YAU2</accession>
<dbReference type="SUPFAM" id="SSF48498">
    <property type="entry name" value="Tetracyclin repressor-like, C-terminal domain"/>
    <property type="match status" value="1"/>
</dbReference>
<dbReference type="EMBL" id="JBDIME010000035">
    <property type="protein sequence ID" value="MEN2792921.1"/>
    <property type="molecule type" value="Genomic_DNA"/>
</dbReference>
<dbReference type="PRINTS" id="PR00455">
    <property type="entry name" value="HTHTETR"/>
</dbReference>
<evidence type="ECO:0000259" key="5">
    <source>
        <dbReference type="PROSITE" id="PS50977"/>
    </source>
</evidence>
<evidence type="ECO:0000256" key="2">
    <source>
        <dbReference type="ARBA" id="ARBA00023125"/>
    </source>
</evidence>
<dbReference type="Pfam" id="PF13305">
    <property type="entry name" value="TetR_C_33"/>
    <property type="match status" value="1"/>
</dbReference>
<dbReference type="InterPro" id="IPR025996">
    <property type="entry name" value="MT1864/Rv1816-like_C"/>
</dbReference>
<comment type="caution">
    <text evidence="6">The sequence shown here is derived from an EMBL/GenBank/DDBJ whole genome shotgun (WGS) entry which is preliminary data.</text>
</comment>
<dbReference type="InterPro" id="IPR050109">
    <property type="entry name" value="HTH-type_TetR-like_transc_reg"/>
</dbReference>
<sequence length="193" mass="19615">MSTSESAIPAKSYHHGDLRAALIEAGLALLEARAADDLGLREVARAVGVSPTAIYRHFPDKRALMAALAAEGLARLAAAQRAASEAAGGGVAGFSATGAAYVRFALANPALFRLIFANSATADLLDGKPEDDAMAFLRANAAALAEGVGGDAQVVALQAWAIAHGLAMLMLDGQVPVDDALIDRVVDAGVIGK</sequence>
<dbReference type="Gene3D" id="1.10.357.10">
    <property type="entry name" value="Tetracycline Repressor, domain 2"/>
    <property type="match status" value="1"/>
</dbReference>
<dbReference type="Proteomes" id="UP001419910">
    <property type="component" value="Unassembled WGS sequence"/>
</dbReference>
<keyword evidence="2 4" id="KW-0238">DNA-binding</keyword>
<name>A0ABU9YAU2_9SPHN</name>
<dbReference type="InterPro" id="IPR036271">
    <property type="entry name" value="Tet_transcr_reg_TetR-rel_C_sf"/>
</dbReference>
<keyword evidence="7" id="KW-1185">Reference proteome</keyword>
<feature type="domain" description="HTH tetR-type" evidence="5">
    <location>
        <begin position="16"/>
        <end position="76"/>
    </location>
</feature>
<dbReference type="InterPro" id="IPR001647">
    <property type="entry name" value="HTH_TetR"/>
</dbReference>
<gene>
    <name evidence="6" type="ORF">ABC974_25055</name>
</gene>
<dbReference type="RefSeq" id="WP_343889161.1">
    <property type="nucleotide sequence ID" value="NZ_BAAAEH010000017.1"/>
</dbReference>
<feature type="DNA-binding region" description="H-T-H motif" evidence="4">
    <location>
        <begin position="39"/>
        <end position="58"/>
    </location>
</feature>
<evidence type="ECO:0000256" key="4">
    <source>
        <dbReference type="PROSITE-ProRule" id="PRU00335"/>
    </source>
</evidence>
<protein>
    <submittedName>
        <fullName evidence="6">TetR/AcrR family transcriptional regulator</fullName>
    </submittedName>
</protein>
<evidence type="ECO:0000313" key="6">
    <source>
        <dbReference type="EMBL" id="MEN2792921.1"/>
    </source>
</evidence>
<evidence type="ECO:0000256" key="1">
    <source>
        <dbReference type="ARBA" id="ARBA00023015"/>
    </source>
</evidence>
<dbReference type="PANTHER" id="PTHR30055">
    <property type="entry name" value="HTH-TYPE TRANSCRIPTIONAL REGULATOR RUTR"/>
    <property type="match status" value="1"/>
</dbReference>
<keyword evidence="1" id="KW-0805">Transcription regulation</keyword>
<keyword evidence="3" id="KW-0804">Transcription</keyword>
<dbReference type="InterPro" id="IPR009057">
    <property type="entry name" value="Homeodomain-like_sf"/>
</dbReference>
<organism evidence="6 7">
    <name type="scientific">Sphingomonas oligophenolica</name>
    <dbReference type="NCBI Taxonomy" id="301154"/>
    <lineage>
        <taxon>Bacteria</taxon>
        <taxon>Pseudomonadati</taxon>
        <taxon>Pseudomonadota</taxon>
        <taxon>Alphaproteobacteria</taxon>
        <taxon>Sphingomonadales</taxon>
        <taxon>Sphingomonadaceae</taxon>
        <taxon>Sphingomonas</taxon>
    </lineage>
</organism>
<reference evidence="6 7" key="1">
    <citation type="submission" date="2024-05" db="EMBL/GenBank/DDBJ databases">
        <authorList>
            <person name="Liu Q."/>
            <person name="Xin Y.-H."/>
        </authorList>
    </citation>
    <scope>NUCLEOTIDE SEQUENCE [LARGE SCALE GENOMIC DNA]</scope>
    <source>
        <strain evidence="6 7">CGMCC 1.10181</strain>
    </source>
</reference>
<proteinExistence type="predicted"/>
<evidence type="ECO:0000313" key="7">
    <source>
        <dbReference type="Proteomes" id="UP001419910"/>
    </source>
</evidence>
<evidence type="ECO:0000256" key="3">
    <source>
        <dbReference type="ARBA" id="ARBA00023163"/>
    </source>
</evidence>
<dbReference type="Pfam" id="PF00440">
    <property type="entry name" value="TetR_N"/>
    <property type="match status" value="1"/>
</dbReference>
<dbReference type="PROSITE" id="PS50977">
    <property type="entry name" value="HTH_TETR_2"/>
    <property type="match status" value="1"/>
</dbReference>
<dbReference type="SUPFAM" id="SSF46689">
    <property type="entry name" value="Homeodomain-like"/>
    <property type="match status" value="1"/>
</dbReference>
<dbReference type="PANTHER" id="PTHR30055:SF220">
    <property type="entry name" value="TETR-FAMILY REGULATORY PROTEIN"/>
    <property type="match status" value="1"/>
</dbReference>